<gene>
    <name evidence="2" type="ORF">P875_00010183</name>
</gene>
<dbReference type="OrthoDB" id="3437411at2759"/>
<feature type="signal peptide" evidence="1">
    <location>
        <begin position="1"/>
        <end position="24"/>
    </location>
</feature>
<reference evidence="2 3" key="1">
    <citation type="submission" date="2015-02" db="EMBL/GenBank/DDBJ databases">
        <title>Draft genome sequence of Aspergillus parasiticus SU-1.</title>
        <authorList>
            <person name="Yu J."/>
            <person name="Fedorova N."/>
            <person name="Yin Y."/>
            <person name="Losada L."/>
            <person name="Zafar N."/>
            <person name="Taujale R."/>
            <person name="Ehrlich K.C."/>
            <person name="Bhatnagar D."/>
            <person name="Cleveland T.E."/>
            <person name="Bennett J.W."/>
            <person name="Nierman W.C."/>
        </authorList>
    </citation>
    <scope>NUCLEOTIDE SEQUENCE [LARGE SCALE GENOMIC DNA]</scope>
    <source>
        <strain evidence="3">ATCC 56775 / NRRL 5862 / SRRC 143 / SU-1</strain>
    </source>
</reference>
<dbReference type="EMBL" id="JZEE01000361">
    <property type="protein sequence ID" value="KJK65566.1"/>
    <property type="molecule type" value="Genomic_DNA"/>
</dbReference>
<sequence>MSSQLTIHCLSFFAMLACRGLVRQHISPASGSHFKRHVNPFQIQSRRTICQLQSNDNFHKVRLRSPAEIKRGLQILVSILREPSRAGQLRELELDRTRCYPWDIYGPYKNLPRVLLPPDDLQRLQLAVRNAGFEGRGEHERALDMLLQDLDKKQYPPKMCLYFQAQVLAAMLVSLSPQLESLAFCPLGGYQSCEEYVFENFLRRAIAEKRDVAGLQNLRSVRFLSDIDNLADDETLYWDYEVHDSLNLVRELPAIDSVRFDAVQPSRDVAMWPPPRSANYTDIMLYHCNMQTPEELDIIIQSAKRLRKFAFTVGGRSDLDGDVAMVSPIYTLESLLTHRHTLEELDLDIQGHVWFREIFDEDRDIFRSGPDEVDEELQDWVAQKEAILGEESLAPDCALRSFPNLKHLSIGTHVLYCYARGFGAGRLKEPFSLIDNLPPRLESLRIYGYGLPGGETHRYEPPLDLDVEAQIANLLEQKDTKLPSLKVIEGIYTPLPHGHTVEDCNDEHLLWRREDYD</sequence>
<dbReference type="AlphaFoldDB" id="A0A0F0IEI5"/>
<evidence type="ECO:0000256" key="1">
    <source>
        <dbReference type="SAM" id="SignalP"/>
    </source>
</evidence>
<feature type="chain" id="PRO_5002443161" evidence="1">
    <location>
        <begin position="25"/>
        <end position="517"/>
    </location>
</feature>
<comment type="caution">
    <text evidence="2">The sequence shown here is derived from an EMBL/GenBank/DDBJ whole genome shotgun (WGS) entry which is preliminary data.</text>
</comment>
<proteinExistence type="predicted"/>
<keyword evidence="1" id="KW-0732">Signal</keyword>
<accession>A0A0F0IEI5</accession>
<dbReference type="Proteomes" id="UP000033540">
    <property type="component" value="Unassembled WGS sequence"/>
</dbReference>
<dbReference type="STRING" id="1403190.A0A0F0IEI5"/>
<protein>
    <submittedName>
        <fullName evidence="2">Uncharacterized protein</fullName>
    </submittedName>
</protein>
<evidence type="ECO:0000313" key="2">
    <source>
        <dbReference type="EMBL" id="KJK65566.1"/>
    </source>
</evidence>
<organism evidence="2 3">
    <name type="scientific">Aspergillus parasiticus (strain ATCC 56775 / NRRL 5862 / SRRC 143 / SU-1)</name>
    <dbReference type="NCBI Taxonomy" id="1403190"/>
    <lineage>
        <taxon>Eukaryota</taxon>
        <taxon>Fungi</taxon>
        <taxon>Dikarya</taxon>
        <taxon>Ascomycota</taxon>
        <taxon>Pezizomycotina</taxon>
        <taxon>Eurotiomycetes</taxon>
        <taxon>Eurotiomycetidae</taxon>
        <taxon>Eurotiales</taxon>
        <taxon>Aspergillaceae</taxon>
        <taxon>Aspergillus</taxon>
        <taxon>Aspergillus subgen. Circumdati</taxon>
    </lineage>
</organism>
<name>A0A0F0IEI5_ASPPU</name>
<evidence type="ECO:0000313" key="3">
    <source>
        <dbReference type="Proteomes" id="UP000033540"/>
    </source>
</evidence>